<dbReference type="InterPro" id="IPR036236">
    <property type="entry name" value="Znf_C2H2_sf"/>
</dbReference>
<dbReference type="AlphaFoldDB" id="A0A1X2H2G5"/>
<evidence type="ECO:0000259" key="8">
    <source>
        <dbReference type="PROSITE" id="PS50157"/>
    </source>
</evidence>
<gene>
    <name evidence="9" type="ORF">BCR43DRAFT_497616</name>
</gene>
<dbReference type="PROSITE" id="PS50157">
    <property type="entry name" value="ZINC_FINGER_C2H2_2"/>
    <property type="match status" value="4"/>
</dbReference>
<feature type="domain" description="C2H2-type" evidence="8">
    <location>
        <begin position="19"/>
        <end position="48"/>
    </location>
</feature>
<keyword evidence="10" id="KW-1185">Reference proteome</keyword>
<feature type="region of interest" description="Disordered" evidence="7">
    <location>
        <begin position="162"/>
        <end position="231"/>
    </location>
</feature>
<evidence type="ECO:0000256" key="7">
    <source>
        <dbReference type="SAM" id="MobiDB-lite"/>
    </source>
</evidence>
<dbReference type="FunFam" id="3.30.160.60:FF:002343">
    <property type="entry name" value="Zinc finger protein 33A"/>
    <property type="match status" value="1"/>
</dbReference>
<protein>
    <recommendedName>
        <fullName evidence="8">C2H2-type domain-containing protein</fullName>
    </recommendedName>
</protein>
<dbReference type="InterPro" id="IPR013087">
    <property type="entry name" value="Znf_C2H2_type"/>
</dbReference>
<evidence type="ECO:0000256" key="3">
    <source>
        <dbReference type="ARBA" id="ARBA00022771"/>
    </source>
</evidence>
<sequence>MDILELINVESQRNENKQHQCTIPNCSKVFGRRSDLVRHFRIHTNERPYVCDEDGCGKSFIQRSALKVHIRTHSGERPHVCEQPDCGKSFSDSSSLARHRRIHTGRRPYKCRQEGCNKSFARKTVLTKHQKLAHGSTPKRPMLQWRPFEVAEVKRAQAESNAVVTTTANNSASSVASNTGARRYSSSSTSSTALCSPQTPTASVPNSPPISVSWSGSSSQGKPLPDILEVPPSPVPSLAAASPIDPSPAFYSPVYQHQRIDSQNQQQPFAQTMMPWRRDSGIAFDYAHSFEKPILPPPLFYDQHNSVAGNTSKRHQPEQRQQQYHEYHHHSQHQDHQAPYFATAHVAQTTQHPSFFDIVF</sequence>
<feature type="compositionally biased region" description="Low complexity" evidence="7">
    <location>
        <begin position="162"/>
        <end position="192"/>
    </location>
</feature>
<dbReference type="Gene3D" id="3.30.160.60">
    <property type="entry name" value="Classic Zinc Finger"/>
    <property type="match status" value="4"/>
</dbReference>
<dbReference type="FunFam" id="3.30.160.60:FF:000125">
    <property type="entry name" value="Putative zinc finger protein 143"/>
    <property type="match status" value="1"/>
</dbReference>
<evidence type="ECO:0000256" key="6">
    <source>
        <dbReference type="PROSITE-ProRule" id="PRU00042"/>
    </source>
</evidence>
<evidence type="ECO:0000313" key="10">
    <source>
        <dbReference type="Proteomes" id="UP000242180"/>
    </source>
</evidence>
<feature type="compositionally biased region" description="Basic and acidic residues" evidence="7">
    <location>
        <begin position="315"/>
        <end position="326"/>
    </location>
</feature>
<keyword evidence="5" id="KW-0539">Nucleus</keyword>
<dbReference type="PANTHER" id="PTHR23235:SF142">
    <property type="entry name" value="ZINC FINGER PROTEIN 384"/>
    <property type="match status" value="1"/>
</dbReference>
<comment type="caution">
    <text evidence="9">The sequence shown here is derived from an EMBL/GenBank/DDBJ whole genome shotgun (WGS) entry which is preliminary data.</text>
</comment>
<evidence type="ECO:0000313" key="9">
    <source>
        <dbReference type="EMBL" id="ORY91997.1"/>
    </source>
</evidence>
<dbReference type="OrthoDB" id="654211at2759"/>
<feature type="domain" description="C2H2-type" evidence="8">
    <location>
        <begin position="49"/>
        <end position="78"/>
    </location>
</feature>
<proteinExistence type="predicted"/>
<name>A0A1X2H2G5_SYNRA</name>
<keyword evidence="1" id="KW-0479">Metal-binding</keyword>
<feature type="domain" description="C2H2-type" evidence="8">
    <location>
        <begin position="109"/>
        <end position="138"/>
    </location>
</feature>
<dbReference type="EMBL" id="MCGN01000010">
    <property type="protein sequence ID" value="ORY91997.1"/>
    <property type="molecule type" value="Genomic_DNA"/>
</dbReference>
<dbReference type="SUPFAM" id="SSF57667">
    <property type="entry name" value="beta-beta-alpha zinc fingers"/>
    <property type="match status" value="3"/>
</dbReference>
<accession>A0A1X2H2G5</accession>
<keyword evidence="3 6" id="KW-0863">Zinc-finger</keyword>
<feature type="domain" description="C2H2-type" evidence="8">
    <location>
        <begin position="79"/>
        <end position="108"/>
    </location>
</feature>
<dbReference type="PROSITE" id="PS00028">
    <property type="entry name" value="ZINC_FINGER_C2H2_1"/>
    <property type="match status" value="4"/>
</dbReference>
<feature type="compositionally biased region" description="Low complexity" evidence="7">
    <location>
        <begin position="209"/>
        <end position="219"/>
    </location>
</feature>
<dbReference type="GO" id="GO:0000978">
    <property type="term" value="F:RNA polymerase II cis-regulatory region sequence-specific DNA binding"/>
    <property type="evidence" value="ECO:0007669"/>
    <property type="project" value="TreeGrafter"/>
</dbReference>
<dbReference type="GO" id="GO:0008270">
    <property type="term" value="F:zinc ion binding"/>
    <property type="evidence" value="ECO:0007669"/>
    <property type="project" value="UniProtKB-KW"/>
</dbReference>
<feature type="compositionally biased region" description="Polar residues" evidence="7">
    <location>
        <begin position="193"/>
        <end position="205"/>
    </location>
</feature>
<evidence type="ECO:0000256" key="5">
    <source>
        <dbReference type="ARBA" id="ARBA00023242"/>
    </source>
</evidence>
<keyword evidence="4" id="KW-0862">Zinc</keyword>
<dbReference type="GO" id="GO:0000981">
    <property type="term" value="F:DNA-binding transcription factor activity, RNA polymerase II-specific"/>
    <property type="evidence" value="ECO:0007669"/>
    <property type="project" value="TreeGrafter"/>
</dbReference>
<dbReference type="Pfam" id="PF00096">
    <property type="entry name" value="zf-C2H2"/>
    <property type="match status" value="4"/>
</dbReference>
<reference evidence="9 10" key="1">
    <citation type="submission" date="2016-07" db="EMBL/GenBank/DDBJ databases">
        <title>Pervasive Adenine N6-methylation of Active Genes in Fungi.</title>
        <authorList>
            <consortium name="DOE Joint Genome Institute"/>
            <person name="Mondo S.J."/>
            <person name="Dannebaum R.O."/>
            <person name="Kuo R.C."/>
            <person name="Labutti K."/>
            <person name="Haridas S."/>
            <person name="Kuo A."/>
            <person name="Salamov A."/>
            <person name="Ahrendt S.R."/>
            <person name="Lipzen A."/>
            <person name="Sullivan W."/>
            <person name="Andreopoulos W.B."/>
            <person name="Clum A."/>
            <person name="Lindquist E."/>
            <person name="Daum C."/>
            <person name="Ramamoorthy G.K."/>
            <person name="Gryganskyi A."/>
            <person name="Culley D."/>
            <person name="Magnuson J.K."/>
            <person name="James T.Y."/>
            <person name="O'Malley M.A."/>
            <person name="Stajich J.E."/>
            <person name="Spatafora J.W."/>
            <person name="Visel A."/>
            <person name="Grigoriev I.V."/>
        </authorList>
    </citation>
    <scope>NUCLEOTIDE SEQUENCE [LARGE SCALE GENOMIC DNA]</scope>
    <source>
        <strain evidence="9 10">NRRL 2496</strain>
    </source>
</reference>
<evidence type="ECO:0000256" key="2">
    <source>
        <dbReference type="ARBA" id="ARBA00022737"/>
    </source>
</evidence>
<feature type="region of interest" description="Disordered" evidence="7">
    <location>
        <begin position="303"/>
        <end position="336"/>
    </location>
</feature>
<evidence type="ECO:0000256" key="1">
    <source>
        <dbReference type="ARBA" id="ARBA00022723"/>
    </source>
</evidence>
<evidence type="ECO:0000256" key="4">
    <source>
        <dbReference type="ARBA" id="ARBA00022833"/>
    </source>
</evidence>
<dbReference type="SMART" id="SM00355">
    <property type="entry name" value="ZnF_C2H2"/>
    <property type="match status" value="4"/>
</dbReference>
<organism evidence="9 10">
    <name type="scientific">Syncephalastrum racemosum</name>
    <name type="common">Filamentous fungus</name>
    <dbReference type="NCBI Taxonomy" id="13706"/>
    <lineage>
        <taxon>Eukaryota</taxon>
        <taxon>Fungi</taxon>
        <taxon>Fungi incertae sedis</taxon>
        <taxon>Mucoromycota</taxon>
        <taxon>Mucoromycotina</taxon>
        <taxon>Mucoromycetes</taxon>
        <taxon>Mucorales</taxon>
        <taxon>Syncephalastraceae</taxon>
        <taxon>Syncephalastrum</taxon>
    </lineage>
</organism>
<dbReference type="InParanoid" id="A0A1X2H2G5"/>
<dbReference type="PANTHER" id="PTHR23235">
    <property type="entry name" value="KRUEPPEL-LIKE TRANSCRIPTION FACTOR"/>
    <property type="match status" value="1"/>
</dbReference>
<keyword evidence="2" id="KW-0677">Repeat</keyword>
<dbReference type="STRING" id="13706.A0A1X2H2G5"/>
<dbReference type="FunFam" id="3.30.160.60:FF:000624">
    <property type="entry name" value="zinc finger protein 697"/>
    <property type="match status" value="1"/>
</dbReference>
<dbReference type="Proteomes" id="UP000242180">
    <property type="component" value="Unassembled WGS sequence"/>
</dbReference>